<dbReference type="OrthoDB" id="9760654at2"/>
<feature type="region of interest" description="Disordered" evidence="1">
    <location>
        <begin position="32"/>
        <end position="58"/>
    </location>
</feature>
<dbReference type="CDD" id="cd04081">
    <property type="entry name" value="CBM35_galactosidase-like"/>
    <property type="match status" value="1"/>
</dbReference>
<evidence type="ECO:0000256" key="2">
    <source>
        <dbReference type="SAM" id="SignalP"/>
    </source>
</evidence>
<dbReference type="InterPro" id="IPR032267">
    <property type="entry name" value="DUF4832"/>
</dbReference>
<keyword evidence="5" id="KW-1185">Reference proteome</keyword>
<dbReference type="InterPro" id="IPR008979">
    <property type="entry name" value="Galactose-bd-like_sf"/>
</dbReference>
<name>A0A542E8H2_9ACTN</name>
<evidence type="ECO:0000256" key="1">
    <source>
        <dbReference type="SAM" id="MobiDB-lite"/>
    </source>
</evidence>
<dbReference type="AlphaFoldDB" id="A0A542E8H2"/>
<evidence type="ECO:0000313" key="5">
    <source>
        <dbReference type="Proteomes" id="UP000316298"/>
    </source>
</evidence>
<reference evidence="4 5" key="1">
    <citation type="submission" date="2019-06" db="EMBL/GenBank/DDBJ databases">
        <title>Sequencing the genomes of 1000 actinobacteria strains.</title>
        <authorList>
            <person name="Klenk H.-P."/>
        </authorList>
    </citation>
    <scope>NUCLEOTIDE SEQUENCE [LARGE SCALE GENOMIC DNA]</scope>
    <source>
        <strain evidence="4 5">DSM 17305</strain>
    </source>
</reference>
<dbReference type="SUPFAM" id="SSF49785">
    <property type="entry name" value="Galactose-binding domain-like"/>
    <property type="match status" value="1"/>
</dbReference>
<dbReference type="Gene3D" id="3.20.20.80">
    <property type="entry name" value="Glycosidases"/>
    <property type="match status" value="1"/>
</dbReference>
<dbReference type="GO" id="GO:0030246">
    <property type="term" value="F:carbohydrate binding"/>
    <property type="evidence" value="ECO:0007669"/>
    <property type="project" value="InterPro"/>
</dbReference>
<feature type="signal peptide" evidence="2">
    <location>
        <begin position="1"/>
        <end position="32"/>
    </location>
</feature>
<gene>
    <name evidence="4" type="ORF">FB475_4551</name>
</gene>
<organism evidence="4 5">
    <name type="scientific">Kribbella jejuensis</name>
    <dbReference type="NCBI Taxonomy" id="236068"/>
    <lineage>
        <taxon>Bacteria</taxon>
        <taxon>Bacillati</taxon>
        <taxon>Actinomycetota</taxon>
        <taxon>Actinomycetes</taxon>
        <taxon>Propionibacteriales</taxon>
        <taxon>Kribbellaceae</taxon>
        <taxon>Kribbella</taxon>
    </lineage>
</organism>
<dbReference type="InterPro" id="IPR006311">
    <property type="entry name" value="TAT_signal"/>
</dbReference>
<dbReference type="EMBL" id="VFMM01000002">
    <property type="protein sequence ID" value="TQJ11631.1"/>
    <property type="molecule type" value="Genomic_DNA"/>
</dbReference>
<dbReference type="Proteomes" id="UP000316298">
    <property type="component" value="Unassembled WGS sequence"/>
</dbReference>
<dbReference type="RefSeq" id="WP_141858566.1">
    <property type="nucleotide sequence ID" value="NZ_BAAAKA010000001.1"/>
</dbReference>
<sequence>MSPRLRGRRLLAALVAVAVVGLAGLYGSPATAAPAGPPPRPAPPAAPDPSLQAHALQSADGPLDNPLKGFARFYSPGANQNTGYPHSLTWGYFGLSEVMTNPGNCGSYDWSIVDNMLNETASNGNQAAIRFYMVYPGGTGTHPANAIPSCFDGHVGYRSDTYWNVTEPDYDSPYLVAALKNFIAAFGARYDGDPRLGFVHLGLIGLWGEWHTWPYDTDTSDGRPNYMPTDANGAQIISAYDSAFAKTKLEIRYPDAAGAAATSRDIGYHDDSFCYREGSPLAGVTLPQSLGGASYAQLQRNLDTGTENKWVTDSMGGEVRPEIQSTAFDNWPGGSGAVDNMKACIELEHTTWKINEQSAGYSPTNANVGAAVRLMGYNLTVNNAYYKDAASGSTTVGVQISNTGVAPFYYPWTVTLGLKNSSGAVVRTWDTSWDLRTVQPLSIRAFPDWNVGSDPTYRNFGYPQYFQTPVSLASVAQGNYQWVLRVKNPLETISVNAKKFRFANAAQNADGWLNLGAVSVGASTGGKVSYEAEAAGNTLAGGAVVAACTACSGGSKVGYIGNNSGTLAINGVDGASGGAKTITIYYASAVARTAVVNGQSVSFPATADWNTVGSVTITRTLNPGTANAITFSNPTGWAPDIDCITVE</sequence>
<dbReference type="PROSITE" id="PS51318">
    <property type="entry name" value="TAT"/>
    <property type="match status" value="1"/>
</dbReference>
<dbReference type="PROSITE" id="PS51175">
    <property type="entry name" value="CBM6"/>
    <property type="match status" value="1"/>
</dbReference>
<keyword evidence="2" id="KW-0732">Signal</keyword>
<feature type="compositionally biased region" description="Pro residues" evidence="1">
    <location>
        <begin position="35"/>
        <end position="47"/>
    </location>
</feature>
<evidence type="ECO:0000313" key="4">
    <source>
        <dbReference type="EMBL" id="TQJ11631.1"/>
    </source>
</evidence>
<feature type="domain" description="CBM6" evidence="3">
    <location>
        <begin position="528"/>
        <end position="647"/>
    </location>
</feature>
<feature type="chain" id="PRO_5021975839" evidence="2">
    <location>
        <begin position="33"/>
        <end position="647"/>
    </location>
</feature>
<protein>
    <submittedName>
        <fullName evidence="4">Uncharacterized protein DUF4832</fullName>
    </submittedName>
</protein>
<evidence type="ECO:0000259" key="3">
    <source>
        <dbReference type="PROSITE" id="PS51175"/>
    </source>
</evidence>
<dbReference type="Pfam" id="PF16116">
    <property type="entry name" value="DUF4832"/>
    <property type="match status" value="1"/>
</dbReference>
<accession>A0A542E8H2</accession>
<dbReference type="InterPro" id="IPR005084">
    <property type="entry name" value="CBM6"/>
</dbReference>
<dbReference type="Gene3D" id="2.60.120.260">
    <property type="entry name" value="Galactose-binding domain-like"/>
    <property type="match status" value="1"/>
</dbReference>
<comment type="caution">
    <text evidence="4">The sequence shown here is derived from an EMBL/GenBank/DDBJ whole genome shotgun (WGS) entry which is preliminary data.</text>
</comment>
<proteinExistence type="predicted"/>